<keyword evidence="4" id="KW-0812">Transmembrane</keyword>
<dbReference type="Gene3D" id="3.40.50.1820">
    <property type="entry name" value="alpha/beta hydrolase"/>
    <property type="match status" value="1"/>
</dbReference>
<evidence type="ECO:0000256" key="1">
    <source>
        <dbReference type="ARBA" id="ARBA00022801"/>
    </source>
</evidence>
<dbReference type="RefSeq" id="WP_052369471.1">
    <property type="nucleotide sequence ID" value="NZ_CM002803.1"/>
</dbReference>
<dbReference type="PATRIC" id="fig|388467.6.peg.1734"/>
<dbReference type="STRING" id="388467.A19Y_1793"/>
<keyword evidence="1 6" id="KW-0378">Hydrolase</keyword>
<gene>
    <name evidence="6" type="ORF">A19Y_1793</name>
</gene>
<dbReference type="HOGENOM" id="CLU_029435_0_0_3"/>
<feature type="transmembrane region" description="Helical" evidence="4">
    <location>
        <begin position="20"/>
        <end position="42"/>
    </location>
</feature>
<dbReference type="SUPFAM" id="SSF53474">
    <property type="entry name" value="alpha/beta-Hydrolases"/>
    <property type="match status" value="1"/>
</dbReference>
<evidence type="ECO:0000256" key="4">
    <source>
        <dbReference type="SAM" id="Phobius"/>
    </source>
</evidence>
<keyword evidence="3" id="KW-0443">Lipid metabolism</keyword>
<evidence type="ECO:0000313" key="7">
    <source>
        <dbReference type="Proteomes" id="UP000027395"/>
    </source>
</evidence>
<keyword evidence="2" id="KW-0442">Lipid degradation</keyword>
<dbReference type="PANTHER" id="PTHR10272">
    <property type="entry name" value="PLATELET-ACTIVATING FACTOR ACETYLHYDROLASE"/>
    <property type="match status" value="1"/>
</dbReference>
<proteinExistence type="predicted"/>
<dbReference type="Proteomes" id="UP000027395">
    <property type="component" value="Chromosome"/>
</dbReference>
<dbReference type="GO" id="GO:0016042">
    <property type="term" value="P:lipid catabolic process"/>
    <property type="evidence" value="ECO:0007669"/>
    <property type="project" value="UniProtKB-KW"/>
</dbReference>
<dbReference type="EMBL" id="CM002803">
    <property type="protein sequence ID" value="KEI66787.1"/>
    <property type="molecule type" value="Genomic_DNA"/>
</dbReference>
<keyword evidence="4" id="KW-0472">Membrane</keyword>
<feature type="domain" description="DUF1400" evidence="5">
    <location>
        <begin position="44"/>
        <end position="169"/>
    </location>
</feature>
<dbReference type="InterPro" id="IPR029058">
    <property type="entry name" value="AB_hydrolase_fold"/>
</dbReference>
<dbReference type="eggNOG" id="COG4188">
    <property type="taxonomic scope" value="Bacteria"/>
</dbReference>
<dbReference type="AlphaFoldDB" id="A0A073CFW9"/>
<evidence type="ECO:0000256" key="3">
    <source>
        <dbReference type="ARBA" id="ARBA00023098"/>
    </source>
</evidence>
<evidence type="ECO:0000259" key="5">
    <source>
        <dbReference type="Pfam" id="PF07176"/>
    </source>
</evidence>
<reference evidence="6 7" key="1">
    <citation type="journal article" date="2014" name="Appl. Environ. Microbiol.">
        <title>Elucidation of insertion elements encoded on plasmids and in vitro construction of shuttle vectors from the toxic cyanobacterium Planktothrix.</title>
        <authorList>
            <person name="Christiansen G."/>
            <person name="Goesmann A."/>
            <person name="Kurmayer R."/>
        </authorList>
    </citation>
    <scope>NUCLEOTIDE SEQUENCE [LARGE SCALE GENOMIC DNA]</scope>
    <source>
        <strain evidence="6 7">NIVA-CYA 126/8</strain>
    </source>
</reference>
<evidence type="ECO:0000313" key="6">
    <source>
        <dbReference type="EMBL" id="KEI66787.1"/>
    </source>
</evidence>
<dbReference type="PANTHER" id="PTHR10272:SF13">
    <property type="entry name" value="POLY(ETHYLENE TEREPHTHALATE) HYDROLASE"/>
    <property type="match status" value="1"/>
</dbReference>
<dbReference type="GO" id="GO:0003847">
    <property type="term" value="F:1-alkyl-2-acetylglycerophosphocholine esterase activity"/>
    <property type="evidence" value="ECO:0007669"/>
    <property type="project" value="UniProtKB-EC"/>
</dbReference>
<dbReference type="InterPro" id="IPR010802">
    <property type="entry name" value="DUF1400"/>
</dbReference>
<name>A0A073CFW9_PLAA1</name>
<keyword evidence="7" id="KW-1185">Reference proteome</keyword>
<protein>
    <submittedName>
        <fullName evidence="6">PAF acetylhydrolase</fullName>
        <ecNumber evidence="6">3.1.1.47</ecNumber>
    </submittedName>
</protein>
<evidence type="ECO:0000256" key="2">
    <source>
        <dbReference type="ARBA" id="ARBA00022963"/>
    </source>
</evidence>
<dbReference type="Pfam" id="PF07176">
    <property type="entry name" value="DUF1400"/>
    <property type="match status" value="1"/>
</dbReference>
<dbReference type="EC" id="3.1.1.47" evidence="6"/>
<sequence>MVQIPLSASAQRVKRQWKKLLFPLSLFATTILSGFPVFTLPLRAAESVVIRQGFIYATVSVKDLKEFAETGKVPVGLLGYFSFLKPEQKQQALGALNIKIKIKDETVEEIVNSQVGTRLLTDIDTIISADKSQGGVAIKTAIISSAKSEQGLSVINFLENYPLPTIEIDLPRSFAVLTRLNQGFWQTQRLLLEVLPKLPSDIPQAPKIPLDPSQPGPGKVEITRIELLDKQRNRNIPVYIYSSSAATPDKPLILYSHGRGSDYQELRYLMEHLASHGYTVIVPEHPGSNATFVNKNLFLSPTEVIERPQDLIFTLNELEKLNLSDPRFKGKFNTNNTLVFGYSFGGATALALAGGEFQIDQLRKNCDQSFITFSLGKATQCLASELPNDRYRFSDPRIKRAIAFAPTASVIFGKTGLNQVQVPTVILTQSSDKVTPALPEQIAIFPQIPTEKLLLGVVGATHLSVRDPGTIGDQSWIPVTPISGGEVIGDASKDVKDYAKTIVLATAAQLTPEAEKYQVFLTPEYYRYISTPAFPVRLIKDIPPETQVFIEELLKTQY</sequence>
<keyword evidence="4" id="KW-1133">Transmembrane helix</keyword>
<organism evidence="6 7">
    <name type="scientific">Planktothrix agardhii (strain NIVA-CYA 126/8)</name>
    <dbReference type="NCBI Taxonomy" id="388467"/>
    <lineage>
        <taxon>Bacteria</taxon>
        <taxon>Bacillati</taxon>
        <taxon>Cyanobacteriota</taxon>
        <taxon>Cyanophyceae</taxon>
        <taxon>Oscillatoriophycideae</taxon>
        <taxon>Oscillatoriales</taxon>
        <taxon>Microcoleaceae</taxon>
        <taxon>Planktothrix</taxon>
    </lineage>
</organism>
<accession>A0A073CFW9</accession>